<comment type="similarity">
    <text evidence="4 11">Belongs to the SHMT family.</text>
</comment>
<evidence type="ECO:0000256" key="7">
    <source>
        <dbReference type="ARBA" id="ARBA00022563"/>
    </source>
</evidence>
<keyword evidence="9 11" id="KW-0808">Transferase</keyword>
<dbReference type="FunFam" id="3.90.1150.10:FF:000003">
    <property type="entry name" value="Serine hydroxymethyltransferase"/>
    <property type="match status" value="1"/>
</dbReference>
<keyword evidence="14" id="KW-0489">Methyltransferase</keyword>
<dbReference type="UniPathway" id="UPA00288">
    <property type="reaction ID" value="UER01023"/>
</dbReference>
<feature type="binding site" evidence="11">
    <location>
        <position position="113"/>
    </location>
    <ligand>
        <name>(6S)-5,6,7,8-tetrahydrofolate</name>
        <dbReference type="ChEBI" id="CHEBI:57453"/>
    </ligand>
</feature>
<feature type="modified residue" description="N6-(pyridoxal phosphate)lysine" evidence="11 12">
    <location>
        <position position="222"/>
    </location>
</feature>
<dbReference type="PANTHER" id="PTHR11680:SF35">
    <property type="entry name" value="SERINE HYDROXYMETHYLTRANSFERASE 1"/>
    <property type="match status" value="1"/>
</dbReference>
<evidence type="ECO:0000256" key="11">
    <source>
        <dbReference type="HAMAP-Rule" id="MF_00051"/>
    </source>
</evidence>
<dbReference type="Gene3D" id="3.40.640.10">
    <property type="entry name" value="Type I PLP-dependent aspartate aminotransferase-like (Major domain)"/>
    <property type="match status" value="1"/>
</dbReference>
<dbReference type="NCBIfam" id="NF000586">
    <property type="entry name" value="PRK00011.1"/>
    <property type="match status" value="1"/>
</dbReference>
<dbReference type="InterPro" id="IPR001085">
    <property type="entry name" value="Ser_HO-MeTrfase"/>
</dbReference>
<proteinExistence type="inferred from homology"/>
<dbReference type="EMBL" id="VORB01000004">
    <property type="protein sequence ID" value="TXC81437.1"/>
    <property type="molecule type" value="Genomic_DNA"/>
</dbReference>
<dbReference type="Pfam" id="PF00464">
    <property type="entry name" value="SHMT"/>
    <property type="match status" value="1"/>
</dbReference>
<comment type="cofactor">
    <cofactor evidence="2 11 12">
        <name>pyridoxal 5'-phosphate</name>
        <dbReference type="ChEBI" id="CHEBI:597326"/>
    </cofactor>
</comment>
<evidence type="ECO:0000256" key="12">
    <source>
        <dbReference type="PIRSR" id="PIRSR000412-50"/>
    </source>
</evidence>
<evidence type="ECO:0000256" key="6">
    <source>
        <dbReference type="ARBA" id="ARBA00022490"/>
    </source>
</evidence>
<name>A0A5C6V8R7_9FLAO</name>
<dbReference type="InterPro" id="IPR015422">
    <property type="entry name" value="PyrdxlP-dep_Trfase_small"/>
</dbReference>
<dbReference type="PIRSF" id="PIRSF000412">
    <property type="entry name" value="SHMT"/>
    <property type="match status" value="1"/>
</dbReference>
<dbReference type="EC" id="2.1.2.1" evidence="11"/>
<comment type="function">
    <text evidence="11">Catalyzes the reversible interconversion of serine and glycine with tetrahydrofolate (THF) serving as the one-carbon carrier. This reaction serves as the major source of one-carbon groups required for the biosynthesis of purines, thymidylate, methionine, and other important biomolecules. Also exhibits THF-independent aldolase activity toward beta-hydroxyamino acids, producing glycine and aldehydes, via a retro-aldol mechanism.</text>
</comment>
<dbReference type="Proteomes" id="UP000321168">
    <property type="component" value="Unassembled WGS sequence"/>
</dbReference>
<keyword evidence="7 11" id="KW-0554">One-carbon metabolism</keyword>
<dbReference type="CDD" id="cd00378">
    <property type="entry name" value="SHMT"/>
    <property type="match status" value="1"/>
</dbReference>
<gene>
    <name evidence="11" type="primary">glyA</name>
    <name evidence="14" type="ORF">FRX97_05375</name>
</gene>
<organism evidence="14 15">
    <name type="scientific">Luteibaculum oceani</name>
    <dbReference type="NCBI Taxonomy" id="1294296"/>
    <lineage>
        <taxon>Bacteria</taxon>
        <taxon>Pseudomonadati</taxon>
        <taxon>Bacteroidota</taxon>
        <taxon>Flavobacteriia</taxon>
        <taxon>Flavobacteriales</taxon>
        <taxon>Luteibaculaceae</taxon>
        <taxon>Luteibaculum</taxon>
    </lineage>
</organism>
<evidence type="ECO:0000256" key="8">
    <source>
        <dbReference type="ARBA" id="ARBA00022605"/>
    </source>
</evidence>
<protein>
    <recommendedName>
        <fullName evidence="11">Serine hydroxymethyltransferase</fullName>
        <shortName evidence="11">SHMT</shortName>
        <shortName evidence="11">Serine methylase</shortName>
        <ecNumber evidence="11">2.1.2.1</ecNumber>
    </recommendedName>
</protein>
<feature type="binding site" evidence="11">
    <location>
        <begin position="117"/>
        <end position="119"/>
    </location>
    <ligand>
        <name>(6S)-5,6,7,8-tetrahydrofolate</name>
        <dbReference type="ChEBI" id="CHEBI:57453"/>
    </ligand>
</feature>
<dbReference type="AlphaFoldDB" id="A0A5C6V8R7"/>
<keyword evidence="10 11" id="KW-0663">Pyridoxal phosphate</keyword>
<dbReference type="GO" id="GO:0030170">
    <property type="term" value="F:pyridoxal phosphate binding"/>
    <property type="evidence" value="ECO:0007669"/>
    <property type="project" value="UniProtKB-UniRule"/>
</dbReference>
<dbReference type="InterPro" id="IPR049943">
    <property type="entry name" value="Ser_HO-MeTrfase-like"/>
</dbReference>
<evidence type="ECO:0000313" key="15">
    <source>
        <dbReference type="Proteomes" id="UP000321168"/>
    </source>
</evidence>
<evidence type="ECO:0000313" key="14">
    <source>
        <dbReference type="EMBL" id="TXC81437.1"/>
    </source>
</evidence>
<dbReference type="UniPathway" id="UPA00193"/>
<dbReference type="PANTHER" id="PTHR11680">
    <property type="entry name" value="SERINE HYDROXYMETHYLTRANSFERASE"/>
    <property type="match status" value="1"/>
</dbReference>
<dbReference type="OrthoDB" id="9803846at2"/>
<dbReference type="InterPro" id="IPR019798">
    <property type="entry name" value="Ser_HO-MeTrfase_PLP_BS"/>
</dbReference>
<dbReference type="InterPro" id="IPR015424">
    <property type="entry name" value="PyrdxlP-dep_Trfase"/>
</dbReference>
<dbReference type="FunFam" id="3.40.640.10:FF:000001">
    <property type="entry name" value="Serine hydroxymethyltransferase"/>
    <property type="match status" value="1"/>
</dbReference>
<dbReference type="HAMAP" id="MF_00051">
    <property type="entry name" value="SHMT"/>
    <property type="match status" value="1"/>
</dbReference>
<dbReference type="RefSeq" id="WP_147014166.1">
    <property type="nucleotide sequence ID" value="NZ_VORB01000004.1"/>
</dbReference>
<comment type="catalytic activity">
    <reaction evidence="1 11">
        <text>(6R)-5,10-methylene-5,6,7,8-tetrahydrofolate + glycine + H2O = (6S)-5,6,7,8-tetrahydrofolate + L-serine</text>
        <dbReference type="Rhea" id="RHEA:15481"/>
        <dbReference type="ChEBI" id="CHEBI:15377"/>
        <dbReference type="ChEBI" id="CHEBI:15636"/>
        <dbReference type="ChEBI" id="CHEBI:33384"/>
        <dbReference type="ChEBI" id="CHEBI:57305"/>
        <dbReference type="ChEBI" id="CHEBI:57453"/>
        <dbReference type="EC" id="2.1.2.1"/>
    </reaction>
</comment>
<evidence type="ECO:0000256" key="5">
    <source>
        <dbReference type="ARBA" id="ARBA00011738"/>
    </source>
</evidence>
<comment type="subcellular location">
    <subcellularLocation>
        <location evidence="3 11">Cytoplasm</location>
    </subcellularLocation>
</comment>
<comment type="caution">
    <text evidence="11">Lacks conserved residue(s) required for the propagation of feature annotation.</text>
</comment>
<feature type="domain" description="Serine hydroxymethyltransferase-like" evidence="13">
    <location>
        <begin position="2"/>
        <end position="392"/>
    </location>
</feature>
<evidence type="ECO:0000256" key="4">
    <source>
        <dbReference type="ARBA" id="ARBA00006376"/>
    </source>
</evidence>
<dbReference type="GO" id="GO:0004372">
    <property type="term" value="F:glycine hydroxymethyltransferase activity"/>
    <property type="evidence" value="ECO:0007669"/>
    <property type="project" value="UniProtKB-UniRule"/>
</dbReference>
<dbReference type="SUPFAM" id="SSF53383">
    <property type="entry name" value="PLP-dependent transferases"/>
    <property type="match status" value="1"/>
</dbReference>
<dbReference type="Gene3D" id="3.90.1150.10">
    <property type="entry name" value="Aspartate Aminotransferase, domain 1"/>
    <property type="match status" value="1"/>
</dbReference>
<evidence type="ECO:0000256" key="2">
    <source>
        <dbReference type="ARBA" id="ARBA00001933"/>
    </source>
</evidence>
<evidence type="ECO:0000256" key="3">
    <source>
        <dbReference type="ARBA" id="ARBA00004496"/>
    </source>
</evidence>
<evidence type="ECO:0000256" key="1">
    <source>
        <dbReference type="ARBA" id="ARBA00001528"/>
    </source>
</evidence>
<dbReference type="InterPro" id="IPR015421">
    <property type="entry name" value="PyrdxlP-dep_Trfase_major"/>
</dbReference>
<comment type="subunit">
    <text evidence="5 11">Homodimer.</text>
</comment>
<dbReference type="PROSITE" id="PS00096">
    <property type="entry name" value="SHMT"/>
    <property type="match status" value="1"/>
</dbReference>
<evidence type="ECO:0000256" key="10">
    <source>
        <dbReference type="ARBA" id="ARBA00022898"/>
    </source>
</evidence>
<feature type="site" description="Plays an important role in substrate specificity" evidence="11">
    <location>
        <position position="221"/>
    </location>
</feature>
<dbReference type="InterPro" id="IPR039429">
    <property type="entry name" value="SHMT-like_dom"/>
</dbReference>
<comment type="pathway">
    <text evidence="11">One-carbon metabolism; tetrahydrofolate interconversion.</text>
</comment>
<dbReference type="GO" id="GO:0019264">
    <property type="term" value="P:glycine biosynthetic process from serine"/>
    <property type="evidence" value="ECO:0007669"/>
    <property type="project" value="UniProtKB-UniRule"/>
</dbReference>
<dbReference type="GO" id="GO:0008168">
    <property type="term" value="F:methyltransferase activity"/>
    <property type="evidence" value="ECO:0007669"/>
    <property type="project" value="UniProtKB-KW"/>
</dbReference>
<comment type="caution">
    <text evidence="14">The sequence shown here is derived from an EMBL/GenBank/DDBJ whole genome shotgun (WGS) entry which is preliminary data.</text>
</comment>
<evidence type="ECO:0000256" key="9">
    <source>
        <dbReference type="ARBA" id="ARBA00022679"/>
    </source>
</evidence>
<comment type="pathway">
    <text evidence="11">Amino-acid biosynthesis; glycine biosynthesis; glycine from L-serine: step 1/1.</text>
</comment>
<dbReference type="GO" id="GO:0005829">
    <property type="term" value="C:cytosol"/>
    <property type="evidence" value="ECO:0007669"/>
    <property type="project" value="TreeGrafter"/>
</dbReference>
<keyword evidence="8 11" id="KW-0028">Amino-acid biosynthesis</keyword>
<dbReference type="GO" id="GO:0032259">
    <property type="term" value="P:methylation"/>
    <property type="evidence" value="ECO:0007669"/>
    <property type="project" value="UniProtKB-KW"/>
</dbReference>
<sequence length="423" mass="45982">MQADSTIFSLIAKEKERQLKGVELIASENFVSQQVMDAMGSVLTNKYAEGLPAKRYYGGCEVVDEVENLAIDRLKELFGATWANVQPHSGAQANAAVMLACLNPGDNILGFDLSHGGHLTHGSTVNFSGKLYKPHFYGVEKESGLIDFNKIVDTARKVKPKMIICGASAYSRDWDYKTLRETADEIGAILLADISHPAGLIANKHLNDPLEYCHIITSTTHKTLRGPRGGIIMMGKNFDNPFGLTTPKGTIKKMSALLDSAVFPGTQGGPLEHVIAAKAVAFGEALQPEYKAYTQQVISNAQALAKAMVAKGYEIISKGTDNHLMLIDLRNKNVTGKEAEAVLGEVDITVNKNMVPFDTQSPFVTSGLRLGTAAVTTRGLTENHMDQIANWIDGAILAKDDNNELNKIRTEVNELMSSFPLFK</sequence>
<evidence type="ECO:0000259" key="13">
    <source>
        <dbReference type="Pfam" id="PF00464"/>
    </source>
</evidence>
<reference evidence="14 15" key="1">
    <citation type="submission" date="2019-08" db="EMBL/GenBank/DDBJ databases">
        <title>Genome of Luteibaculum oceani JCM 18817.</title>
        <authorList>
            <person name="Bowman J.P."/>
        </authorList>
    </citation>
    <scope>NUCLEOTIDE SEQUENCE [LARGE SCALE GENOMIC DNA]</scope>
    <source>
        <strain evidence="14 15">JCM 18817</strain>
    </source>
</reference>
<keyword evidence="6 11" id="KW-0963">Cytoplasm</keyword>
<feature type="binding site" evidence="11">
    <location>
        <begin position="361"/>
        <end position="363"/>
    </location>
    <ligand>
        <name>(6S)-5,6,7,8-tetrahydrofolate</name>
        <dbReference type="ChEBI" id="CHEBI:57453"/>
    </ligand>
</feature>
<accession>A0A5C6V8R7</accession>
<keyword evidence="15" id="KW-1185">Reference proteome</keyword>
<dbReference type="GO" id="GO:0035999">
    <property type="term" value="P:tetrahydrofolate interconversion"/>
    <property type="evidence" value="ECO:0007669"/>
    <property type="project" value="UniProtKB-UniRule"/>
</dbReference>